<evidence type="ECO:0000259" key="9">
    <source>
        <dbReference type="Pfam" id="PF06750"/>
    </source>
</evidence>
<dbReference type="Pfam" id="PF06750">
    <property type="entry name" value="A24_N_bact"/>
    <property type="match status" value="1"/>
</dbReference>
<gene>
    <name evidence="10" type="ORF">ACFPOG_20595</name>
</gene>
<evidence type="ECO:0000313" key="11">
    <source>
        <dbReference type="Proteomes" id="UP001596044"/>
    </source>
</evidence>
<keyword evidence="6 7" id="KW-0472">Membrane</keyword>
<evidence type="ECO:0000259" key="8">
    <source>
        <dbReference type="Pfam" id="PF01478"/>
    </source>
</evidence>
<feature type="transmembrane region" description="Helical" evidence="7">
    <location>
        <begin position="6"/>
        <end position="25"/>
    </location>
</feature>
<comment type="similarity">
    <text evidence="2">Belongs to the peptidase A24 family.</text>
</comment>
<dbReference type="PANTHER" id="PTHR30487:SF0">
    <property type="entry name" value="PREPILIN LEADER PEPTIDASE_N-METHYLTRANSFERASE-RELATED"/>
    <property type="match status" value="1"/>
</dbReference>
<keyword evidence="4 7" id="KW-0812">Transmembrane</keyword>
<dbReference type="Pfam" id="PF01478">
    <property type="entry name" value="Peptidase_A24"/>
    <property type="match status" value="1"/>
</dbReference>
<evidence type="ECO:0000256" key="5">
    <source>
        <dbReference type="ARBA" id="ARBA00022989"/>
    </source>
</evidence>
<evidence type="ECO:0000256" key="7">
    <source>
        <dbReference type="SAM" id="Phobius"/>
    </source>
</evidence>
<evidence type="ECO:0000256" key="1">
    <source>
        <dbReference type="ARBA" id="ARBA00004651"/>
    </source>
</evidence>
<feature type="transmembrane region" description="Helical" evidence="7">
    <location>
        <begin position="148"/>
        <end position="167"/>
    </location>
</feature>
<feature type="transmembrane region" description="Helical" evidence="7">
    <location>
        <begin position="227"/>
        <end position="249"/>
    </location>
</feature>
<organism evidence="10 11">
    <name type="scientific">Paenibacillus aestuarii</name>
    <dbReference type="NCBI Taxonomy" id="516965"/>
    <lineage>
        <taxon>Bacteria</taxon>
        <taxon>Bacillati</taxon>
        <taxon>Bacillota</taxon>
        <taxon>Bacilli</taxon>
        <taxon>Bacillales</taxon>
        <taxon>Paenibacillaceae</taxon>
        <taxon>Paenibacillus</taxon>
    </lineage>
</organism>
<comment type="caution">
    <text evidence="10">The sequence shown here is derived from an EMBL/GenBank/DDBJ whole genome shotgun (WGS) entry which is preliminary data.</text>
</comment>
<dbReference type="EC" id="3.4.23.-" evidence="10"/>
<dbReference type="InterPro" id="IPR000045">
    <property type="entry name" value="Prepilin_IV_endopep_pep"/>
</dbReference>
<evidence type="ECO:0000256" key="3">
    <source>
        <dbReference type="ARBA" id="ARBA00022475"/>
    </source>
</evidence>
<sequence>MTTLIAIYMFMIGLVFGSFFNVVAFRVPAGQSVLHPPSSCPNCKTRLKARDLLPVISYLVSGGKCRYCNSKVSVLYPFGEFATGLAYVGVYLHFGFTWEALTAWLLISLLVIITIADLVYMLIPNKILTFFLPLFIIMRLISHEQPWWHYVVGAIAGGGLIVLIAVVSRGGMGMGDAKLMLLCGFVLGYSQIITAFLLACLIGTIAGGVLQALNLTKRKQPIPFGPYLALGIGIAYGYGSELINAYLTLIG</sequence>
<evidence type="ECO:0000313" key="10">
    <source>
        <dbReference type="EMBL" id="MFC5450655.1"/>
    </source>
</evidence>
<proteinExistence type="inferred from homology"/>
<dbReference type="RefSeq" id="WP_377525718.1">
    <property type="nucleotide sequence ID" value="NZ_JBHSMJ010000027.1"/>
</dbReference>
<feature type="transmembrane region" description="Helical" evidence="7">
    <location>
        <begin position="74"/>
        <end position="94"/>
    </location>
</feature>
<dbReference type="InterPro" id="IPR010627">
    <property type="entry name" value="Prepilin_pept_A24_N"/>
</dbReference>
<feature type="domain" description="Prepilin type IV endopeptidase peptidase" evidence="8">
    <location>
        <begin position="104"/>
        <end position="206"/>
    </location>
</feature>
<keyword evidence="10" id="KW-0378">Hydrolase</keyword>
<evidence type="ECO:0000256" key="4">
    <source>
        <dbReference type="ARBA" id="ARBA00022692"/>
    </source>
</evidence>
<feature type="transmembrane region" description="Helical" evidence="7">
    <location>
        <begin position="179"/>
        <end position="207"/>
    </location>
</feature>
<name>A0ABW0KBD7_9BACL</name>
<dbReference type="Gene3D" id="1.20.120.1220">
    <property type="match status" value="1"/>
</dbReference>
<feature type="domain" description="Prepilin peptidase A24 N-terminal" evidence="9">
    <location>
        <begin position="12"/>
        <end position="94"/>
    </location>
</feature>
<keyword evidence="3" id="KW-1003">Cell membrane</keyword>
<evidence type="ECO:0000256" key="6">
    <source>
        <dbReference type="ARBA" id="ARBA00023136"/>
    </source>
</evidence>
<comment type="subcellular location">
    <subcellularLocation>
        <location evidence="1">Cell membrane</location>
        <topology evidence="1">Multi-pass membrane protein</topology>
    </subcellularLocation>
</comment>
<protein>
    <submittedName>
        <fullName evidence="10">Prepilin peptidase</fullName>
        <ecNumber evidence="10">3.4.23.-</ecNumber>
    </submittedName>
</protein>
<feature type="transmembrane region" description="Helical" evidence="7">
    <location>
        <begin position="127"/>
        <end position="142"/>
    </location>
</feature>
<reference evidence="11" key="1">
    <citation type="journal article" date="2019" name="Int. J. Syst. Evol. Microbiol.">
        <title>The Global Catalogue of Microorganisms (GCM) 10K type strain sequencing project: providing services to taxonomists for standard genome sequencing and annotation.</title>
        <authorList>
            <consortium name="The Broad Institute Genomics Platform"/>
            <consortium name="The Broad Institute Genome Sequencing Center for Infectious Disease"/>
            <person name="Wu L."/>
            <person name="Ma J."/>
        </authorList>
    </citation>
    <scope>NUCLEOTIDE SEQUENCE [LARGE SCALE GENOMIC DNA]</scope>
    <source>
        <strain evidence="11">KACC 11904</strain>
    </source>
</reference>
<keyword evidence="5 7" id="KW-1133">Transmembrane helix</keyword>
<evidence type="ECO:0000256" key="2">
    <source>
        <dbReference type="ARBA" id="ARBA00005801"/>
    </source>
</evidence>
<dbReference type="GO" id="GO:0016787">
    <property type="term" value="F:hydrolase activity"/>
    <property type="evidence" value="ECO:0007669"/>
    <property type="project" value="UniProtKB-KW"/>
</dbReference>
<dbReference type="InterPro" id="IPR050882">
    <property type="entry name" value="Prepilin_peptidase/N-MTase"/>
</dbReference>
<keyword evidence="11" id="KW-1185">Reference proteome</keyword>
<accession>A0ABW0KBD7</accession>
<dbReference type="PANTHER" id="PTHR30487">
    <property type="entry name" value="TYPE 4 PREPILIN-LIKE PROTEINS LEADER PEPTIDE-PROCESSING ENZYME"/>
    <property type="match status" value="1"/>
</dbReference>
<dbReference type="Proteomes" id="UP001596044">
    <property type="component" value="Unassembled WGS sequence"/>
</dbReference>
<dbReference type="EMBL" id="JBHSMJ010000027">
    <property type="protein sequence ID" value="MFC5450655.1"/>
    <property type="molecule type" value="Genomic_DNA"/>
</dbReference>
<feature type="transmembrane region" description="Helical" evidence="7">
    <location>
        <begin position="100"/>
        <end position="120"/>
    </location>
</feature>